<organism evidence="6 7">
    <name type="scientific">Euphydryas editha</name>
    <name type="common">Edith's checkerspot</name>
    <dbReference type="NCBI Taxonomy" id="104508"/>
    <lineage>
        <taxon>Eukaryota</taxon>
        <taxon>Metazoa</taxon>
        <taxon>Ecdysozoa</taxon>
        <taxon>Arthropoda</taxon>
        <taxon>Hexapoda</taxon>
        <taxon>Insecta</taxon>
        <taxon>Pterygota</taxon>
        <taxon>Neoptera</taxon>
        <taxon>Endopterygota</taxon>
        <taxon>Lepidoptera</taxon>
        <taxon>Glossata</taxon>
        <taxon>Ditrysia</taxon>
        <taxon>Papilionoidea</taxon>
        <taxon>Nymphalidae</taxon>
        <taxon>Nymphalinae</taxon>
        <taxon>Euphydryas</taxon>
    </lineage>
</organism>
<dbReference type="GO" id="GO:0005179">
    <property type="term" value="F:hormone activity"/>
    <property type="evidence" value="ECO:0007669"/>
    <property type="project" value="InterPro"/>
</dbReference>
<evidence type="ECO:0000256" key="1">
    <source>
        <dbReference type="ARBA" id="ARBA00009034"/>
    </source>
</evidence>
<evidence type="ECO:0000256" key="2">
    <source>
        <dbReference type="ARBA" id="ARBA00022685"/>
    </source>
</evidence>
<dbReference type="Gene3D" id="1.10.100.10">
    <property type="entry name" value="Insulin-like"/>
    <property type="match status" value="1"/>
</dbReference>
<evidence type="ECO:0000313" key="6">
    <source>
        <dbReference type="EMBL" id="CAH2096500.1"/>
    </source>
</evidence>
<dbReference type="InterPro" id="IPR036438">
    <property type="entry name" value="Insulin-like_sf"/>
</dbReference>
<dbReference type="CDD" id="cd04366">
    <property type="entry name" value="IlGF_insulin_bombyxin_like"/>
    <property type="match status" value="1"/>
</dbReference>
<dbReference type="InterPro" id="IPR022353">
    <property type="entry name" value="Insulin_CS"/>
</dbReference>
<keyword evidence="7" id="KW-1185">Reference proteome</keyword>
<accession>A0AAU9UI58</accession>
<reference evidence="6" key="1">
    <citation type="submission" date="2022-03" db="EMBL/GenBank/DDBJ databases">
        <authorList>
            <person name="Tunstrom K."/>
        </authorList>
    </citation>
    <scope>NUCLEOTIDE SEQUENCE</scope>
</reference>
<dbReference type="GO" id="GO:0005576">
    <property type="term" value="C:extracellular region"/>
    <property type="evidence" value="ECO:0007669"/>
    <property type="project" value="UniProtKB-SubCell"/>
</dbReference>
<dbReference type="Proteomes" id="UP001153954">
    <property type="component" value="Unassembled WGS sequence"/>
</dbReference>
<dbReference type="EMBL" id="CAKOGL010000016">
    <property type="protein sequence ID" value="CAH2096500.1"/>
    <property type="molecule type" value="Genomic_DNA"/>
</dbReference>
<dbReference type="AlphaFoldDB" id="A0AAU9UI58"/>
<dbReference type="InterPro" id="IPR016179">
    <property type="entry name" value="Insulin-like"/>
</dbReference>
<comment type="caution">
    <text evidence="6">The sequence shown here is derived from an EMBL/GenBank/DDBJ whole genome shotgun (WGS) entry which is preliminary data.</text>
</comment>
<name>A0AAU9UI58_EUPED</name>
<dbReference type="SUPFAM" id="SSF56994">
    <property type="entry name" value="Insulin-like"/>
    <property type="match status" value="1"/>
</dbReference>
<keyword evidence="3" id="KW-0732">Signal</keyword>
<dbReference type="SMART" id="SM00078">
    <property type="entry name" value="IlGF"/>
    <property type="match status" value="1"/>
</dbReference>
<comment type="similarity">
    <text evidence="1 4">Belongs to the insulin family.</text>
</comment>
<sequence length="125" mass="14162">MNLASYKSSRNIQYPSHLEQTPYNTQYVTINSIGSARFLKPYSGYCWSELVAGEFDCGRRLATAMAFQCNNHLIKRTPQYIPTADISWLWMEAHGAHSLGKKRKLASECCDKPCSINELLSYCGN</sequence>
<comment type="subcellular location">
    <subcellularLocation>
        <location evidence="4">Secreted</location>
    </subcellularLocation>
</comment>
<keyword evidence="4" id="KW-0964">Secreted</keyword>
<evidence type="ECO:0000256" key="4">
    <source>
        <dbReference type="RuleBase" id="RU000406"/>
    </source>
</evidence>
<proteinExistence type="inferred from homology"/>
<evidence type="ECO:0000313" key="7">
    <source>
        <dbReference type="Proteomes" id="UP001153954"/>
    </source>
</evidence>
<dbReference type="PROSITE" id="PS00262">
    <property type="entry name" value="INSULIN"/>
    <property type="match status" value="1"/>
</dbReference>
<dbReference type="Pfam" id="PF00049">
    <property type="entry name" value="Insulin"/>
    <property type="match status" value="1"/>
</dbReference>
<protein>
    <recommendedName>
        <fullName evidence="5">Insulin-like domain-containing protein</fullName>
    </recommendedName>
</protein>
<gene>
    <name evidence="6" type="ORF">EEDITHA_LOCUS11835</name>
</gene>
<feature type="domain" description="Insulin-like" evidence="5">
    <location>
        <begin position="54"/>
        <end position="123"/>
    </location>
</feature>
<keyword evidence="2" id="KW-0165">Cleavage on pair of basic residues</keyword>
<evidence type="ECO:0000259" key="5">
    <source>
        <dbReference type="SMART" id="SM00078"/>
    </source>
</evidence>
<evidence type="ECO:0000256" key="3">
    <source>
        <dbReference type="ARBA" id="ARBA00022729"/>
    </source>
</evidence>